<dbReference type="AlphaFoldDB" id="A0AAD4NB10"/>
<evidence type="ECO:0000256" key="1">
    <source>
        <dbReference type="ARBA" id="ARBA00022574"/>
    </source>
</evidence>
<dbReference type="Pfam" id="PF00400">
    <property type="entry name" value="WD40"/>
    <property type="match status" value="4"/>
</dbReference>
<accession>A0AAD4NB10</accession>
<dbReference type="InterPro" id="IPR036322">
    <property type="entry name" value="WD40_repeat_dom_sf"/>
</dbReference>
<gene>
    <name evidence="5" type="ORF">DdX_05033</name>
</gene>
<comment type="caution">
    <text evidence="5">The sequence shown here is derived from an EMBL/GenBank/DDBJ whole genome shotgun (WGS) entry which is preliminary data.</text>
</comment>
<keyword evidence="1 3" id="KW-0853">WD repeat</keyword>
<proteinExistence type="predicted"/>
<dbReference type="PANTHER" id="PTHR15574">
    <property type="entry name" value="WD REPEAT DOMAIN-CONTAINING FAMILY"/>
    <property type="match status" value="1"/>
</dbReference>
<evidence type="ECO:0000256" key="4">
    <source>
        <dbReference type="SAM" id="MobiDB-lite"/>
    </source>
</evidence>
<dbReference type="EMBL" id="JAKKPZ010000005">
    <property type="protein sequence ID" value="KAI1720787.1"/>
    <property type="molecule type" value="Genomic_DNA"/>
</dbReference>
<dbReference type="GO" id="GO:0005737">
    <property type="term" value="C:cytoplasm"/>
    <property type="evidence" value="ECO:0007669"/>
    <property type="project" value="TreeGrafter"/>
</dbReference>
<dbReference type="GO" id="GO:0045717">
    <property type="term" value="P:negative regulation of fatty acid biosynthetic process"/>
    <property type="evidence" value="ECO:0007669"/>
    <property type="project" value="TreeGrafter"/>
</dbReference>
<name>A0AAD4NB10_9BILA</name>
<organism evidence="5 6">
    <name type="scientific">Ditylenchus destructor</name>
    <dbReference type="NCBI Taxonomy" id="166010"/>
    <lineage>
        <taxon>Eukaryota</taxon>
        <taxon>Metazoa</taxon>
        <taxon>Ecdysozoa</taxon>
        <taxon>Nematoda</taxon>
        <taxon>Chromadorea</taxon>
        <taxon>Rhabditida</taxon>
        <taxon>Tylenchina</taxon>
        <taxon>Tylenchomorpha</taxon>
        <taxon>Sphaerularioidea</taxon>
        <taxon>Anguinidae</taxon>
        <taxon>Anguininae</taxon>
        <taxon>Ditylenchus</taxon>
    </lineage>
</organism>
<reference evidence="5" key="1">
    <citation type="submission" date="2022-01" db="EMBL/GenBank/DDBJ databases">
        <title>Genome Sequence Resource for Two Populations of Ditylenchus destructor, the Migratory Endoparasitic Phytonematode.</title>
        <authorList>
            <person name="Zhang H."/>
            <person name="Lin R."/>
            <person name="Xie B."/>
        </authorList>
    </citation>
    <scope>NUCLEOTIDE SEQUENCE</scope>
    <source>
        <strain evidence="5">BazhouSP</strain>
    </source>
</reference>
<evidence type="ECO:0000313" key="5">
    <source>
        <dbReference type="EMBL" id="KAI1720787.1"/>
    </source>
</evidence>
<sequence length="519" mass="58723">MDKLDYPTTSSRCAVVKAIRARELRGVGNNIGEMFDDRCGSLSDTSRLIKALRNREIRGKTRSNEMYGNIFERNRDKSIYQKDLKAHTGCVNAVEFSPQEEYIVSGGDDCNVLLWRTAKCCVEANPQPVTSMEAKHESNIFALRFSLFTERIYSAGNDFRLLVHDLKTRALLRTFTTHGGCYYRVSTHPANDDVIAAASEDKHAYIYDLRLSEPAMKIKHRGHVFSVEYNRRQPNLIAVCSKSDGLVVHDIRKTTDYYASAGSFTSNAICAQWSPEGDAIFCIISKSDPIYFNLLNSEYMHLHDPEYKNLCTVKSCTFAGSNYLVTGSDDWNIYVWKVPDIWTGEETIDQAYTVLKGHRSVVNHIQYAEQSNLLISCGVEKIVKCWSAAEMQGSYREPKRRTRMGRMIITQSPDADLIESTEEDLQVLYMFDHFYEDAVQRELINLDSNSDDSSERAFLFTADSNENSSDDESFLSEITATSCASEDENDSTSDSDGVGRKRVRMEDASNEVAESSDEI</sequence>
<evidence type="ECO:0000256" key="3">
    <source>
        <dbReference type="PROSITE-ProRule" id="PRU00221"/>
    </source>
</evidence>
<evidence type="ECO:0000313" key="6">
    <source>
        <dbReference type="Proteomes" id="UP001201812"/>
    </source>
</evidence>
<dbReference type="PROSITE" id="PS50082">
    <property type="entry name" value="WD_REPEATS_2"/>
    <property type="match status" value="2"/>
</dbReference>
<dbReference type="InterPro" id="IPR045151">
    <property type="entry name" value="DCAF8"/>
</dbReference>
<keyword evidence="6" id="KW-1185">Reference proteome</keyword>
<evidence type="ECO:0000256" key="2">
    <source>
        <dbReference type="ARBA" id="ARBA00022737"/>
    </source>
</evidence>
<keyword evidence="2" id="KW-0677">Repeat</keyword>
<dbReference type="PROSITE" id="PS50294">
    <property type="entry name" value="WD_REPEATS_REGION"/>
    <property type="match status" value="1"/>
</dbReference>
<feature type="region of interest" description="Disordered" evidence="4">
    <location>
        <begin position="463"/>
        <end position="519"/>
    </location>
</feature>
<dbReference type="GO" id="GO:0080008">
    <property type="term" value="C:Cul4-RING E3 ubiquitin ligase complex"/>
    <property type="evidence" value="ECO:0007669"/>
    <property type="project" value="TreeGrafter"/>
</dbReference>
<feature type="repeat" description="WD" evidence="3">
    <location>
        <begin position="84"/>
        <end position="115"/>
    </location>
</feature>
<dbReference type="SMART" id="SM00320">
    <property type="entry name" value="WD40"/>
    <property type="match status" value="6"/>
</dbReference>
<dbReference type="SUPFAM" id="SSF50978">
    <property type="entry name" value="WD40 repeat-like"/>
    <property type="match status" value="1"/>
</dbReference>
<dbReference type="InterPro" id="IPR001680">
    <property type="entry name" value="WD40_rpt"/>
</dbReference>
<dbReference type="PANTHER" id="PTHR15574:SF43">
    <property type="entry name" value="DDB1- AND CUL4-ASSOCIATED FACTOR 5"/>
    <property type="match status" value="1"/>
</dbReference>
<protein>
    <submittedName>
        <fullName evidence="5">DDB1- and CUL4-associated factor 5</fullName>
    </submittedName>
</protein>
<dbReference type="Proteomes" id="UP001201812">
    <property type="component" value="Unassembled WGS sequence"/>
</dbReference>
<feature type="repeat" description="WD" evidence="3">
    <location>
        <begin position="355"/>
        <end position="387"/>
    </location>
</feature>
<dbReference type="InterPro" id="IPR015943">
    <property type="entry name" value="WD40/YVTN_repeat-like_dom_sf"/>
</dbReference>
<dbReference type="Gene3D" id="2.130.10.10">
    <property type="entry name" value="YVTN repeat-like/Quinoprotein amine dehydrogenase"/>
    <property type="match status" value="2"/>
</dbReference>